<evidence type="ECO:0000256" key="4">
    <source>
        <dbReference type="ARBA" id="ARBA00022692"/>
    </source>
</evidence>
<evidence type="ECO:0000256" key="2">
    <source>
        <dbReference type="ARBA" id="ARBA00008335"/>
    </source>
</evidence>
<feature type="domain" description="Major facilitator superfamily (MFS) profile" evidence="9">
    <location>
        <begin position="97"/>
        <end position="483"/>
    </location>
</feature>
<sequence>MSTVHTLQERATAARTNESSDAGRELSALENAIDPKSFETEPQHRSRLDGRHTERSDNVELGELPSLRISQTGRSAVQERIEDIQQTADQKRTQMIHFCLLCLGEFMGGWNDAATGPLLPRIQRVYGVDFAIVSLLFLSNAIGFFLGGLTNMKIADKIGFGRTSLLGASIQVVGYAILASAPPFPLFAIGFAIVGWGLAVVNTQGNMYVTTMQGGGSLMGFLHATYGIGALIVPLSSTRFSQMHHWSFHYLTAIGLALIDCGLLYLVFGFQRHEDLLRQIGKSPLDSASADNSNKFRKMMKLKATHLLAIWAFVYVGVEVSIGGWISTFLIDLRGAGPSAGYVSTGFWGGLTLGRVAFVWVNKKVGEMRVILAYTVIAIGLQITVWRIPSLFENAIAVSFVGLFLGPMFPIAVGSAGKILPPSIFSIALGWIFGLGQSGSAFFPFITGILATKFGISVLQPVIVALMCVMLGVWAFIPHEQTHLD</sequence>
<feature type="compositionally biased region" description="Basic and acidic residues" evidence="7">
    <location>
        <begin position="36"/>
        <end position="56"/>
    </location>
</feature>
<dbReference type="AlphaFoldDB" id="A0A166BSF1"/>
<dbReference type="PROSITE" id="PS50850">
    <property type="entry name" value="MFS"/>
    <property type="match status" value="1"/>
</dbReference>
<feature type="transmembrane region" description="Helical" evidence="8">
    <location>
        <begin position="395"/>
        <end position="413"/>
    </location>
</feature>
<evidence type="ECO:0000256" key="1">
    <source>
        <dbReference type="ARBA" id="ARBA00004127"/>
    </source>
</evidence>
<dbReference type="SUPFAM" id="SSF103473">
    <property type="entry name" value="MFS general substrate transporter"/>
    <property type="match status" value="1"/>
</dbReference>
<evidence type="ECO:0000259" key="9">
    <source>
        <dbReference type="PROSITE" id="PS50850"/>
    </source>
</evidence>
<comment type="similarity">
    <text evidence="2">Belongs to the major facilitator superfamily.</text>
</comment>
<dbReference type="InterPro" id="IPR051788">
    <property type="entry name" value="MFS_Transporter"/>
</dbReference>
<dbReference type="GO" id="GO:0022857">
    <property type="term" value="F:transmembrane transporter activity"/>
    <property type="evidence" value="ECO:0007669"/>
    <property type="project" value="InterPro"/>
</dbReference>
<keyword evidence="6 8" id="KW-0472">Membrane</keyword>
<reference evidence="10 11" key="1">
    <citation type="journal article" date="2016" name="Mol. Biol. Evol.">
        <title>Comparative Genomics of Early-Diverging Mushroom-Forming Fungi Provides Insights into the Origins of Lignocellulose Decay Capabilities.</title>
        <authorList>
            <person name="Nagy L.G."/>
            <person name="Riley R."/>
            <person name="Tritt A."/>
            <person name="Adam C."/>
            <person name="Daum C."/>
            <person name="Floudas D."/>
            <person name="Sun H."/>
            <person name="Yadav J.S."/>
            <person name="Pangilinan J."/>
            <person name="Larsson K.H."/>
            <person name="Matsuura K."/>
            <person name="Barry K."/>
            <person name="Labutti K."/>
            <person name="Kuo R."/>
            <person name="Ohm R.A."/>
            <person name="Bhattacharya S.S."/>
            <person name="Shirouzu T."/>
            <person name="Yoshinaga Y."/>
            <person name="Martin F.M."/>
            <person name="Grigoriev I.V."/>
            <person name="Hibbett D.S."/>
        </authorList>
    </citation>
    <scope>NUCLEOTIDE SEQUENCE [LARGE SCALE GENOMIC DNA]</scope>
    <source>
        <strain evidence="10 11">HHB10207 ss-3</strain>
    </source>
</reference>
<keyword evidence="4 8" id="KW-0812">Transmembrane</keyword>
<dbReference type="Pfam" id="PF07690">
    <property type="entry name" value="MFS_1"/>
    <property type="match status" value="1"/>
</dbReference>
<dbReference type="GO" id="GO:0012505">
    <property type="term" value="C:endomembrane system"/>
    <property type="evidence" value="ECO:0007669"/>
    <property type="project" value="UniProtKB-SubCell"/>
</dbReference>
<evidence type="ECO:0000256" key="7">
    <source>
        <dbReference type="SAM" id="MobiDB-lite"/>
    </source>
</evidence>
<accession>A0A166BSF1</accession>
<feature type="transmembrane region" description="Helical" evidence="8">
    <location>
        <begin position="215"/>
        <end position="236"/>
    </location>
</feature>
<evidence type="ECO:0000256" key="8">
    <source>
        <dbReference type="SAM" id="Phobius"/>
    </source>
</evidence>
<dbReference type="FunFam" id="1.20.1250.20:FF:000286">
    <property type="entry name" value="MFS efflux transporter"/>
    <property type="match status" value="1"/>
</dbReference>
<name>A0A166BSF1_9AGAM</name>
<protein>
    <submittedName>
        <fullName evidence="10">MFS general substrate transporter</fullName>
    </submittedName>
</protein>
<dbReference type="InterPro" id="IPR036259">
    <property type="entry name" value="MFS_trans_sf"/>
</dbReference>
<feature type="transmembrane region" description="Helical" evidence="8">
    <location>
        <begin position="248"/>
        <end position="268"/>
    </location>
</feature>
<keyword evidence="3" id="KW-0813">Transport</keyword>
<keyword evidence="5 8" id="KW-1133">Transmembrane helix</keyword>
<feature type="transmembrane region" description="Helical" evidence="8">
    <location>
        <begin position="307"/>
        <end position="327"/>
    </location>
</feature>
<evidence type="ECO:0000256" key="5">
    <source>
        <dbReference type="ARBA" id="ARBA00022989"/>
    </source>
</evidence>
<feature type="transmembrane region" description="Helical" evidence="8">
    <location>
        <begin position="159"/>
        <end position="178"/>
    </location>
</feature>
<dbReference type="OrthoDB" id="413079at2759"/>
<dbReference type="Gene3D" id="1.20.1250.20">
    <property type="entry name" value="MFS general substrate transporter like domains"/>
    <property type="match status" value="2"/>
</dbReference>
<feature type="transmembrane region" description="Helical" evidence="8">
    <location>
        <begin position="425"/>
        <end position="446"/>
    </location>
</feature>
<feature type="region of interest" description="Disordered" evidence="7">
    <location>
        <begin position="1"/>
        <end position="56"/>
    </location>
</feature>
<evidence type="ECO:0000313" key="10">
    <source>
        <dbReference type="EMBL" id="KZT36698.1"/>
    </source>
</evidence>
<feature type="transmembrane region" description="Helical" evidence="8">
    <location>
        <begin position="339"/>
        <end position="358"/>
    </location>
</feature>
<gene>
    <name evidence="10" type="ORF">SISSUDRAFT_929180</name>
</gene>
<evidence type="ECO:0000256" key="6">
    <source>
        <dbReference type="ARBA" id="ARBA00023136"/>
    </source>
</evidence>
<dbReference type="EMBL" id="KV428101">
    <property type="protein sequence ID" value="KZT36698.1"/>
    <property type="molecule type" value="Genomic_DNA"/>
</dbReference>
<feature type="transmembrane region" description="Helical" evidence="8">
    <location>
        <begin position="184"/>
        <end position="203"/>
    </location>
</feature>
<feature type="transmembrane region" description="Helical" evidence="8">
    <location>
        <begin position="370"/>
        <end position="389"/>
    </location>
</feature>
<dbReference type="STRING" id="1314776.A0A166BSF1"/>
<proteinExistence type="inferred from homology"/>
<feature type="transmembrane region" description="Helical" evidence="8">
    <location>
        <begin position="458"/>
        <end position="477"/>
    </location>
</feature>
<dbReference type="PANTHER" id="PTHR23514">
    <property type="entry name" value="BYPASS OF STOP CODON PROTEIN 6"/>
    <property type="match status" value="1"/>
</dbReference>
<dbReference type="Proteomes" id="UP000076798">
    <property type="component" value="Unassembled WGS sequence"/>
</dbReference>
<evidence type="ECO:0000313" key="11">
    <source>
        <dbReference type="Proteomes" id="UP000076798"/>
    </source>
</evidence>
<dbReference type="InterPro" id="IPR011701">
    <property type="entry name" value="MFS"/>
</dbReference>
<keyword evidence="11" id="KW-1185">Reference proteome</keyword>
<feature type="transmembrane region" description="Helical" evidence="8">
    <location>
        <begin position="125"/>
        <end position="147"/>
    </location>
</feature>
<dbReference type="InterPro" id="IPR020846">
    <property type="entry name" value="MFS_dom"/>
</dbReference>
<organism evidence="10 11">
    <name type="scientific">Sistotremastrum suecicum HHB10207 ss-3</name>
    <dbReference type="NCBI Taxonomy" id="1314776"/>
    <lineage>
        <taxon>Eukaryota</taxon>
        <taxon>Fungi</taxon>
        <taxon>Dikarya</taxon>
        <taxon>Basidiomycota</taxon>
        <taxon>Agaricomycotina</taxon>
        <taxon>Agaricomycetes</taxon>
        <taxon>Sistotremastrales</taxon>
        <taxon>Sistotremastraceae</taxon>
        <taxon>Sistotremastrum</taxon>
    </lineage>
</organism>
<dbReference type="PANTHER" id="PTHR23514:SF3">
    <property type="entry name" value="BYPASS OF STOP CODON PROTEIN 6"/>
    <property type="match status" value="1"/>
</dbReference>
<evidence type="ECO:0000256" key="3">
    <source>
        <dbReference type="ARBA" id="ARBA00022448"/>
    </source>
</evidence>
<dbReference type="GO" id="GO:0016020">
    <property type="term" value="C:membrane"/>
    <property type="evidence" value="ECO:0007669"/>
    <property type="project" value="TreeGrafter"/>
</dbReference>
<comment type="subcellular location">
    <subcellularLocation>
        <location evidence="1">Endomembrane system</location>
        <topology evidence="1">Multi-pass membrane protein</topology>
    </subcellularLocation>
</comment>